<dbReference type="AlphaFoldDB" id="A0A8T0E1T5"/>
<accession>A0A8T0E1T5</accession>
<feature type="region of interest" description="Disordered" evidence="1">
    <location>
        <begin position="120"/>
        <end position="139"/>
    </location>
</feature>
<name>A0A8T0E1T5_ARGBR</name>
<keyword evidence="2" id="KW-0732">Signal</keyword>
<feature type="compositionally biased region" description="Basic residues" evidence="1">
    <location>
        <begin position="300"/>
        <end position="314"/>
    </location>
</feature>
<feature type="compositionally biased region" description="Polar residues" evidence="1">
    <location>
        <begin position="124"/>
        <end position="137"/>
    </location>
</feature>
<gene>
    <name evidence="3" type="ORF">HNY73_022727</name>
</gene>
<feature type="signal peptide" evidence="2">
    <location>
        <begin position="1"/>
        <end position="19"/>
    </location>
</feature>
<reference evidence="3" key="2">
    <citation type="submission" date="2020-06" db="EMBL/GenBank/DDBJ databases">
        <authorList>
            <person name="Sheffer M."/>
        </authorList>
    </citation>
    <scope>NUCLEOTIDE SEQUENCE</scope>
</reference>
<proteinExistence type="predicted"/>
<feature type="compositionally biased region" description="Polar residues" evidence="1">
    <location>
        <begin position="68"/>
        <end position="81"/>
    </location>
</feature>
<reference evidence="3" key="1">
    <citation type="journal article" date="2020" name="bioRxiv">
        <title>Chromosome-level reference genome of the European wasp spider Argiope bruennichi: a resource for studies on range expansion and evolutionary adaptation.</title>
        <authorList>
            <person name="Sheffer M.M."/>
            <person name="Hoppe A."/>
            <person name="Krehenwinkel H."/>
            <person name="Uhl G."/>
            <person name="Kuss A.W."/>
            <person name="Jensen L."/>
            <person name="Jensen C."/>
            <person name="Gillespie R.G."/>
            <person name="Hoff K.J."/>
            <person name="Prost S."/>
        </authorList>
    </citation>
    <scope>NUCLEOTIDE SEQUENCE</scope>
</reference>
<evidence type="ECO:0000313" key="3">
    <source>
        <dbReference type="EMBL" id="KAF8764672.1"/>
    </source>
</evidence>
<organism evidence="3 4">
    <name type="scientific">Argiope bruennichi</name>
    <name type="common">Wasp spider</name>
    <name type="synonym">Aranea bruennichi</name>
    <dbReference type="NCBI Taxonomy" id="94029"/>
    <lineage>
        <taxon>Eukaryota</taxon>
        <taxon>Metazoa</taxon>
        <taxon>Ecdysozoa</taxon>
        <taxon>Arthropoda</taxon>
        <taxon>Chelicerata</taxon>
        <taxon>Arachnida</taxon>
        <taxon>Araneae</taxon>
        <taxon>Araneomorphae</taxon>
        <taxon>Entelegynae</taxon>
        <taxon>Araneoidea</taxon>
        <taxon>Araneidae</taxon>
        <taxon>Argiope</taxon>
    </lineage>
</organism>
<dbReference type="EMBL" id="JABXBU010002231">
    <property type="protein sequence ID" value="KAF8764672.1"/>
    <property type="molecule type" value="Genomic_DNA"/>
</dbReference>
<protein>
    <submittedName>
        <fullName evidence="3">Uncharacterized protein</fullName>
    </submittedName>
</protein>
<sequence length="350" mass="40603">MNLEILLFTFLLQWVATNAEDTNENEYNKNLIRNFLQHYAMHYPKIYDYDTKTKLYPPSHDSSEENSEFYSGNDSSPQSDGSPHVHYHHHIYGERHHTPQNENDGKAKEYNSPTLEENFDENSEFYSGNDGSPQSDGSPHVHYHHHIYGERHHTPQMKKDEDMNEKNLPNSRRKKMMNSRFLLFTLLLHSATANAKDTQVTKAYQNLIRKLTDKYDLIYPLPSSKARNQPPLYPYIAMNGDVEKSYLQNYDKSNDGKLSAGDGDSTGVHGNGQLYSLSTRSPRKSKSTRSSRNGGPPPVHYHHHHPRGKHHHIPNRNYERKSVIWIRNKYISILDLVGRLNDAIEERIPL</sequence>
<evidence type="ECO:0000256" key="1">
    <source>
        <dbReference type="SAM" id="MobiDB-lite"/>
    </source>
</evidence>
<keyword evidence="4" id="KW-1185">Reference proteome</keyword>
<feature type="region of interest" description="Disordered" evidence="1">
    <location>
        <begin position="57"/>
        <end position="86"/>
    </location>
</feature>
<evidence type="ECO:0000313" key="4">
    <source>
        <dbReference type="Proteomes" id="UP000807504"/>
    </source>
</evidence>
<comment type="caution">
    <text evidence="3">The sequence shown here is derived from an EMBL/GenBank/DDBJ whole genome shotgun (WGS) entry which is preliminary data.</text>
</comment>
<evidence type="ECO:0000256" key="2">
    <source>
        <dbReference type="SAM" id="SignalP"/>
    </source>
</evidence>
<dbReference type="Proteomes" id="UP000807504">
    <property type="component" value="Unassembled WGS sequence"/>
</dbReference>
<feature type="chain" id="PRO_5035915952" evidence="2">
    <location>
        <begin position="20"/>
        <end position="350"/>
    </location>
</feature>
<feature type="region of interest" description="Disordered" evidence="1">
    <location>
        <begin position="251"/>
        <end position="315"/>
    </location>
</feature>